<evidence type="ECO:0000313" key="3">
    <source>
        <dbReference type="Proteomes" id="UP000095038"/>
    </source>
</evidence>
<dbReference type="InterPro" id="IPR036071">
    <property type="entry name" value="AMMECR1_dom_sf"/>
</dbReference>
<dbReference type="RefSeq" id="XP_020048023.1">
    <property type="nucleotide sequence ID" value="XM_020190512.1"/>
</dbReference>
<dbReference type="InterPro" id="IPR023473">
    <property type="entry name" value="AMMECR1"/>
</dbReference>
<name>A0A1D2VJB5_9ASCO</name>
<dbReference type="STRING" id="1344418.A0A1D2VJB5"/>
<dbReference type="OrthoDB" id="24630at2759"/>
<reference evidence="3" key="1">
    <citation type="submission" date="2016-05" db="EMBL/GenBank/DDBJ databases">
        <title>Comparative genomics of biotechnologically important yeasts.</title>
        <authorList>
            <consortium name="DOE Joint Genome Institute"/>
            <person name="Riley R."/>
            <person name="Haridas S."/>
            <person name="Wolfe K.H."/>
            <person name="Lopes M.R."/>
            <person name="Hittinger C.T."/>
            <person name="Goker M."/>
            <person name="Salamov A."/>
            <person name="Wisecaver J."/>
            <person name="Long T.M."/>
            <person name="Aerts A.L."/>
            <person name="Barry K."/>
            <person name="Choi C."/>
            <person name="Clum A."/>
            <person name="Coughlan A.Y."/>
            <person name="Deshpande S."/>
            <person name="Douglass A.P."/>
            <person name="Hanson S.J."/>
            <person name="Klenk H.-P."/>
            <person name="Labutti K."/>
            <person name="Lapidus A."/>
            <person name="Lindquist E."/>
            <person name="Lipzen A."/>
            <person name="Meier-Kolthoff J.P."/>
            <person name="Ohm R.A."/>
            <person name="Otillar R.P."/>
            <person name="Pangilinan J."/>
            <person name="Peng Y."/>
            <person name="Rokas A."/>
            <person name="Rosa C.A."/>
            <person name="Scheuner C."/>
            <person name="Sibirny A.A."/>
            <person name="Slot J.C."/>
            <person name="Stielow J.B."/>
            <person name="Sun H."/>
            <person name="Kurtzman C.P."/>
            <person name="Blackwell M."/>
            <person name="Grigoriev I.V."/>
            <person name="Jeffries T.W."/>
        </authorList>
    </citation>
    <scope>NUCLEOTIDE SEQUENCE [LARGE SCALE GENOMIC DNA]</scope>
    <source>
        <strain evidence="3">DSM 1968</strain>
    </source>
</reference>
<protein>
    <recommendedName>
        <fullName evidence="1">AMMECR1 domain-containing protein</fullName>
    </recommendedName>
</protein>
<dbReference type="InterPro" id="IPR027485">
    <property type="entry name" value="AMMECR1_N"/>
</dbReference>
<dbReference type="FunCoup" id="A0A1D2VJB5">
    <property type="interactions" value="1060"/>
</dbReference>
<accession>A0A1D2VJB5</accession>
<dbReference type="NCBIfam" id="TIGR00296">
    <property type="entry name" value="TIGR00296 family protein"/>
    <property type="match status" value="1"/>
</dbReference>
<evidence type="ECO:0000313" key="2">
    <source>
        <dbReference type="EMBL" id="ODV61716.1"/>
    </source>
</evidence>
<gene>
    <name evidence="2" type="ORF">ASCRUDRAFT_34342</name>
</gene>
<sequence length="216" mass="25042">MPANSSPYAAFAFDVLISSLNKQKTPTHNLRFYKDLFIRKFSYSDDINHDSYPLFVTWNIIEGNLSNYQDDEHELRGCIGCFSNLPLEKGLIEYSKISAFEDPRFEPIEKRELNRLLVSITLLKDFEVGLNPLDWKLGENGIKISFVDRGSKKSATFLPDVPVEQDWDKETTLNYLVQKAGVSKYKVNYKKFDIKLTKYKGDKSSMSYKDYLNLFV</sequence>
<evidence type="ECO:0000259" key="1">
    <source>
        <dbReference type="PROSITE" id="PS51112"/>
    </source>
</evidence>
<dbReference type="GeneID" id="30964148"/>
<dbReference type="PROSITE" id="PS51112">
    <property type="entry name" value="AMMECR1"/>
    <property type="match status" value="1"/>
</dbReference>
<dbReference type="PANTHER" id="PTHR13016">
    <property type="entry name" value="AMMECR1 HOMOLOG"/>
    <property type="match status" value="1"/>
</dbReference>
<dbReference type="PANTHER" id="PTHR13016:SF0">
    <property type="entry name" value="AMME SYNDROME CANDIDATE GENE 1 PROTEIN"/>
    <property type="match status" value="1"/>
</dbReference>
<dbReference type="InParanoid" id="A0A1D2VJB5"/>
<dbReference type="Gene3D" id="3.30.700.20">
    <property type="entry name" value="Hypothetical protein ph0010, domain 1"/>
    <property type="match status" value="1"/>
</dbReference>
<dbReference type="Pfam" id="PF01871">
    <property type="entry name" value="AMMECR1"/>
    <property type="match status" value="1"/>
</dbReference>
<feature type="domain" description="AMMECR1" evidence="1">
    <location>
        <begin position="1"/>
        <end position="215"/>
    </location>
</feature>
<keyword evidence="3" id="KW-1185">Reference proteome</keyword>
<dbReference type="SUPFAM" id="SSF143447">
    <property type="entry name" value="AMMECR1-like"/>
    <property type="match status" value="1"/>
</dbReference>
<dbReference type="Gene3D" id="3.30.1490.150">
    <property type="entry name" value="Hypothetical protein ph0010, domain 2"/>
    <property type="match status" value="1"/>
</dbReference>
<organism evidence="2 3">
    <name type="scientific">Ascoidea rubescens DSM 1968</name>
    <dbReference type="NCBI Taxonomy" id="1344418"/>
    <lineage>
        <taxon>Eukaryota</taxon>
        <taxon>Fungi</taxon>
        <taxon>Dikarya</taxon>
        <taxon>Ascomycota</taxon>
        <taxon>Saccharomycotina</taxon>
        <taxon>Saccharomycetes</taxon>
        <taxon>Ascoideaceae</taxon>
        <taxon>Ascoidea</taxon>
    </lineage>
</organism>
<dbReference type="AlphaFoldDB" id="A0A1D2VJB5"/>
<dbReference type="EMBL" id="KV454479">
    <property type="protein sequence ID" value="ODV61716.1"/>
    <property type="molecule type" value="Genomic_DNA"/>
</dbReference>
<dbReference type="InterPro" id="IPR002733">
    <property type="entry name" value="AMMECR1_domain"/>
</dbReference>
<dbReference type="Proteomes" id="UP000095038">
    <property type="component" value="Unassembled WGS sequence"/>
</dbReference>
<proteinExistence type="predicted"/>